<dbReference type="Pfam" id="PF01066">
    <property type="entry name" value="CDP-OH_P_transf"/>
    <property type="match status" value="1"/>
</dbReference>
<dbReference type="InterPro" id="IPR043130">
    <property type="entry name" value="CDP-OH_PTrfase_TM_dom"/>
</dbReference>
<keyword evidence="8" id="KW-1185">Reference proteome</keyword>
<evidence type="ECO:0000256" key="5">
    <source>
        <dbReference type="RuleBase" id="RU003750"/>
    </source>
</evidence>
<feature type="transmembrane region" description="Helical" evidence="6">
    <location>
        <begin position="59"/>
        <end position="80"/>
    </location>
</feature>
<dbReference type="PROSITE" id="PS00379">
    <property type="entry name" value="CDP_ALCOHOL_P_TRANSF"/>
    <property type="match status" value="1"/>
</dbReference>
<keyword evidence="6" id="KW-1133">Transmembrane helix</keyword>
<comment type="similarity">
    <text evidence="2 5">Belongs to the CDP-alcohol phosphatidyltransferase class-I family.</text>
</comment>
<dbReference type="GeneID" id="33564549"/>
<evidence type="ECO:0000313" key="7">
    <source>
        <dbReference type="EMBL" id="ORZ28480.1"/>
    </source>
</evidence>
<dbReference type="Gene3D" id="1.20.120.1760">
    <property type="match status" value="1"/>
</dbReference>
<dbReference type="GO" id="GO:0008654">
    <property type="term" value="P:phospholipid biosynthetic process"/>
    <property type="evidence" value="ECO:0007669"/>
    <property type="project" value="InterPro"/>
</dbReference>
<organism evidence="7 8">
    <name type="scientific">Lobosporangium transversale</name>
    <dbReference type="NCBI Taxonomy" id="64571"/>
    <lineage>
        <taxon>Eukaryota</taxon>
        <taxon>Fungi</taxon>
        <taxon>Fungi incertae sedis</taxon>
        <taxon>Mucoromycota</taxon>
        <taxon>Mortierellomycotina</taxon>
        <taxon>Mortierellomycetes</taxon>
        <taxon>Mortierellales</taxon>
        <taxon>Mortierellaceae</taxon>
        <taxon>Lobosporangium</taxon>
    </lineage>
</organism>
<dbReference type="GO" id="GO:0016780">
    <property type="term" value="F:phosphotransferase activity, for other substituted phosphate groups"/>
    <property type="evidence" value="ECO:0007669"/>
    <property type="project" value="InterPro"/>
</dbReference>
<feature type="transmembrane region" description="Helical" evidence="6">
    <location>
        <begin position="151"/>
        <end position="169"/>
    </location>
</feature>
<dbReference type="PANTHER" id="PTHR10414">
    <property type="entry name" value="ETHANOLAMINEPHOSPHOTRANSFERASE"/>
    <property type="match status" value="1"/>
</dbReference>
<dbReference type="RefSeq" id="XP_021886165.1">
    <property type="nucleotide sequence ID" value="XM_022022705.1"/>
</dbReference>
<comment type="caution">
    <text evidence="7">The sequence shown here is derived from an EMBL/GenBank/DDBJ whole genome shotgun (WGS) entry which is preliminary data.</text>
</comment>
<proteinExistence type="inferred from homology"/>
<evidence type="ECO:0000256" key="4">
    <source>
        <dbReference type="ARBA" id="ARBA00023136"/>
    </source>
</evidence>
<keyword evidence="6" id="KW-0812">Transmembrane</keyword>
<keyword evidence="3 5" id="KW-0808">Transferase</keyword>
<feature type="transmembrane region" description="Helical" evidence="6">
    <location>
        <begin position="325"/>
        <end position="348"/>
    </location>
</feature>
<keyword evidence="4 6" id="KW-0472">Membrane</keyword>
<dbReference type="EMBL" id="MCFF01000002">
    <property type="protein sequence ID" value="ORZ28480.1"/>
    <property type="molecule type" value="Genomic_DNA"/>
</dbReference>
<feature type="transmembrane region" description="Helical" evidence="6">
    <location>
        <begin position="175"/>
        <end position="198"/>
    </location>
</feature>
<dbReference type="GO" id="GO:0016020">
    <property type="term" value="C:membrane"/>
    <property type="evidence" value="ECO:0007669"/>
    <property type="project" value="UniProtKB-SubCell"/>
</dbReference>
<evidence type="ECO:0000313" key="8">
    <source>
        <dbReference type="Proteomes" id="UP000193648"/>
    </source>
</evidence>
<sequence>MLGFGNRIHESDYVSEAGLANLRLYKYGCIDKSPITKYILSHYWNWAVTLFPMWMAPNLITLIGFGFVITNMLAVIYYIPDLYTPGPTWVYFSCAIGLWLYSTFDNVDGKQARRTGTSSPLGELFDHGCDALNCCIGSVNQAACMSMGHSWYSAFLLLLTTLPFFLSTWEEYHTGVLYLGYVNGPTEGLLIACIVMLISGFKGPMFWRSEIVEIFGTNFGIFPKDWIVLDLMVTAMTMLLVFGHIPPCLIAVYKSCKEQNKSVIAAYSELLPISLFLVSAYAWLSSPYSYIFSAQHFILFAVTVGIVFGRMATKIILAHVTKMPFPYFTVQLIPLVVGAFITNAPVVFGWDPIFSADTEYYYLWAYFIFVAVAYAQWAFLVIDRFCTYLGIKCLSIPRIKAQQSEEEEGLIGGSNRNYQD</sequence>
<dbReference type="InterPro" id="IPR014472">
    <property type="entry name" value="CHOPT"/>
</dbReference>
<dbReference type="InParanoid" id="A0A1Y2H1P5"/>
<comment type="subcellular location">
    <subcellularLocation>
        <location evidence="1">Membrane</location>
    </subcellularLocation>
</comment>
<evidence type="ECO:0000256" key="3">
    <source>
        <dbReference type="ARBA" id="ARBA00022679"/>
    </source>
</evidence>
<dbReference type="STRING" id="64571.A0A1Y2H1P5"/>
<feature type="transmembrane region" description="Helical" evidence="6">
    <location>
        <begin position="290"/>
        <end position="313"/>
    </location>
</feature>
<evidence type="ECO:0000256" key="2">
    <source>
        <dbReference type="ARBA" id="ARBA00010441"/>
    </source>
</evidence>
<name>A0A1Y2H1P5_9FUNG</name>
<dbReference type="OrthoDB" id="196717at2759"/>
<feature type="transmembrane region" description="Helical" evidence="6">
    <location>
        <begin position="264"/>
        <end position="284"/>
    </location>
</feature>
<feature type="transmembrane region" description="Helical" evidence="6">
    <location>
        <begin position="360"/>
        <end position="382"/>
    </location>
</feature>
<gene>
    <name evidence="7" type="ORF">BCR41DRAFT_345402</name>
</gene>
<accession>A0A1Y2H1P5</accession>
<evidence type="ECO:0000256" key="1">
    <source>
        <dbReference type="ARBA" id="ARBA00004370"/>
    </source>
</evidence>
<protein>
    <submittedName>
        <fullName evidence="7">Ethanolaminephosphotransferase 1</fullName>
    </submittedName>
</protein>
<dbReference type="InterPro" id="IPR000462">
    <property type="entry name" value="CDP-OH_P_trans"/>
</dbReference>
<dbReference type="PIRSF" id="PIRSF015665">
    <property type="entry name" value="CHOPT"/>
    <property type="match status" value="1"/>
</dbReference>
<dbReference type="PANTHER" id="PTHR10414:SF77">
    <property type="entry name" value="CDP-ALCOHOL PHOSPHATIDYLTRANSFERASE FAMILY PROTEIN"/>
    <property type="match status" value="1"/>
</dbReference>
<evidence type="ECO:0000256" key="6">
    <source>
        <dbReference type="SAM" id="Phobius"/>
    </source>
</evidence>
<dbReference type="Proteomes" id="UP000193648">
    <property type="component" value="Unassembled WGS sequence"/>
</dbReference>
<feature type="transmembrane region" description="Helical" evidence="6">
    <location>
        <begin position="228"/>
        <end position="252"/>
    </location>
</feature>
<dbReference type="AlphaFoldDB" id="A0A1Y2H1P5"/>
<dbReference type="InterPro" id="IPR048254">
    <property type="entry name" value="CDP_ALCOHOL_P_TRANSF_CS"/>
</dbReference>
<reference evidence="7 8" key="1">
    <citation type="submission" date="2016-07" db="EMBL/GenBank/DDBJ databases">
        <title>Pervasive Adenine N6-methylation of Active Genes in Fungi.</title>
        <authorList>
            <consortium name="DOE Joint Genome Institute"/>
            <person name="Mondo S.J."/>
            <person name="Dannebaum R.O."/>
            <person name="Kuo R.C."/>
            <person name="Labutti K."/>
            <person name="Haridas S."/>
            <person name="Kuo A."/>
            <person name="Salamov A."/>
            <person name="Ahrendt S.R."/>
            <person name="Lipzen A."/>
            <person name="Sullivan W."/>
            <person name="Andreopoulos W.B."/>
            <person name="Clum A."/>
            <person name="Lindquist E."/>
            <person name="Daum C."/>
            <person name="Ramamoorthy G.K."/>
            <person name="Gryganskyi A."/>
            <person name="Culley D."/>
            <person name="Magnuson J.K."/>
            <person name="James T.Y."/>
            <person name="O'Malley M.A."/>
            <person name="Stajich J.E."/>
            <person name="Spatafora J.W."/>
            <person name="Visel A."/>
            <person name="Grigoriev I.V."/>
        </authorList>
    </citation>
    <scope>NUCLEOTIDE SEQUENCE [LARGE SCALE GENOMIC DNA]</scope>
    <source>
        <strain evidence="7 8">NRRL 3116</strain>
    </source>
</reference>
<feature type="transmembrane region" description="Helical" evidence="6">
    <location>
        <begin position="86"/>
        <end position="104"/>
    </location>
</feature>